<dbReference type="InterPro" id="IPR048555">
    <property type="entry name" value="DACNH"/>
</dbReference>
<proteinExistence type="predicted"/>
<dbReference type="InterPro" id="IPR036888">
    <property type="entry name" value="DNA_integrity_DisA_N_sf"/>
</dbReference>
<dbReference type="InterPro" id="IPR003390">
    <property type="entry name" value="DNA_integrity_scan_DisA_N"/>
</dbReference>
<feature type="domain" description="DAC" evidence="1">
    <location>
        <begin position="348"/>
        <end position="502"/>
    </location>
</feature>
<comment type="caution">
    <text evidence="2">The sequence shown here is derived from an EMBL/GenBank/DDBJ whole genome shotgun (WGS) entry which is preliminary data.</text>
</comment>
<dbReference type="InterPro" id="IPR048554">
    <property type="entry name" value="DACNG"/>
</dbReference>
<evidence type="ECO:0000313" key="3">
    <source>
        <dbReference type="Proteomes" id="UP000219788"/>
    </source>
</evidence>
<accession>A0A2A7TXT4</accession>
<dbReference type="EMBL" id="PDDV01000015">
    <property type="protein sequence ID" value="PEH70851.1"/>
    <property type="molecule type" value="Genomic_DNA"/>
</dbReference>
<gene>
    <name evidence="2" type="ORF">CRM76_19625</name>
</gene>
<dbReference type="PROSITE" id="PS51794">
    <property type="entry name" value="DAC"/>
    <property type="match status" value="1"/>
</dbReference>
<dbReference type="Proteomes" id="UP000219788">
    <property type="component" value="Unassembled WGS sequence"/>
</dbReference>
<sequence length="575" mass="65344">MAGRPINLFMWSYQVSYRAQVQYLTRRVLEELGATVEAEVLLVGARSPNSDNYNSICIEPEDGKWRVSIFNGLLDTIESTYRNHDLQNMCFTDTASMRDKPEWIRRSSVRKCISNAIKSFDTTENVTSFCGNVRRVGDYYVSPIIQIPNSIFLQFPPLPLVSEAKGYRSLIHAAIDAVLDEATQELEAPEPGRYDSMRSEEEIVQIAAKNFMHTPGASIIAEQYYRTDLFNDINLVSSLMYEGTKGVGNLILVSPKNEAIEFMVKFIKPVSFKEPRWVRKILQMASTGIGIIADSRYIYGLGKLDNTHNPDNQDVFIVTFVDHYHWELHCGNKALIRSHYSKPRLPQEPFNKSAFLANYQRMFPSSTYQNGLHLWQLMLTQIRQNHGSMIVVAEDADKEASRLSMQGTCINPILLSESLLESVSGIDGTILLDTSGYCHAIGLILDGEATAQCTPSRGSRYNSGVRYVQAGKNNRLAIVVSDDHTVDIIPEIRPLVSRSRIEYHISNLEIATLDNYHNSRNWLDEHRFYINEKQCCRLNTAIDRLDALPREVGLIYIGTQKFEVHPEMNESYLID</sequence>
<dbReference type="SUPFAM" id="SSF143597">
    <property type="entry name" value="YojJ-like"/>
    <property type="match status" value="1"/>
</dbReference>
<dbReference type="AlphaFoldDB" id="A0A2A7TXT4"/>
<reference evidence="3" key="1">
    <citation type="submission" date="2017-09" db="EMBL/GenBank/DDBJ databases">
        <title>FDA dAtabase for Regulatory Grade micrObial Sequences (FDA-ARGOS): Supporting development and validation of Infectious Disease Dx tests.</title>
        <authorList>
            <person name="Goldberg B."/>
            <person name="Campos J."/>
            <person name="Tallon L."/>
            <person name="Sadzewicz L."/>
            <person name="Ott S."/>
            <person name="Zhao X."/>
            <person name="Nagaraj S."/>
            <person name="Vavikolanu K."/>
            <person name="Aluvathingal J."/>
            <person name="Nadendla S."/>
            <person name="Geyer C."/>
            <person name="Sichtig H."/>
        </authorList>
    </citation>
    <scope>NUCLEOTIDE SEQUENCE [LARGE SCALE GENOMIC DNA]</scope>
    <source>
        <strain evidence="3">FDAARGOS_370</strain>
    </source>
</reference>
<name>A0A2A7TXT4_EDWTA</name>
<protein>
    <recommendedName>
        <fullName evidence="1">DAC domain-containing protein</fullName>
    </recommendedName>
</protein>
<dbReference type="Pfam" id="PF21750">
    <property type="entry name" value="DACNH"/>
    <property type="match status" value="1"/>
</dbReference>
<evidence type="ECO:0000259" key="1">
    <source>
        <dbReference type="PROSITE" id="PS51794"/>
    </source>
</evidence>
<dbReference type="OrthoDB" id="859517at2"/>
<organism evidence="2 3">
    <name type="scientific">Edwardsiella tarda</name>
    <dbReference type="NCBI Taxonomy" id="636"/>
    <lineage>
        <taxon>Bacteria</taxon>
        <taxon>Pseudomonadati</taxon>
        <taxon>Pseudomonadota</taxon>
        <taxon>Gammaproteobacteria</taxon>
        <taxon>Enterobacterales</taxon>
        <taxon>Hafniaceae</taxon>
        <taxon>Edwardsiella</taxon>
    </lineage>
</organism>
<dbReference type="RefSeq" id="WP_098143551.1">
    <property type="nucleotide sequence ID" value="NZ_PDDV01000015.1"/>
</dbReference>
<dbReference type="Pfam" id="PF21752">
    <property type="entry name" value="DACNG"/>
    <property type="match status" value="1"/>
</dbReference>
<evidence type="ECO:0000313" key="2">
    <source>
        <dbReference type="EMBL" id="PEH70851.1"/>
    </source>
</evidence>